<dbReference type="CDD" id="cd19531">
    <property type="entry name" value="LCL_NRPS-like"/>
    <property type="match status" value="1"/>
</dbReference>
<dbReference type="InterPro" id="IPR001242">
    <property type="entry name" value="Condensation_dom"/>
</dbReference>
<keyword evidence="4" id="KW-0436">Ligase</keyword>
<dbReference type="SUPFAM" id="SSF52777">
    <property type="entry name" value="CoA-dependent acyltransferases"/>
    <property type="match status" value="2"/>
</dbReference>
<dbReference type="InterPro" id="IPR010080">
    <property type="entry name" value="Thioester_reductase-like_dom"/>
</dbReference>
<evidence type="ECO:0000259" key="5">
    <source>
        <dbReference type="PROSITE" id="PS50075"/>
    </source>
</evidence>
<dbReference type="GO" id="GO:0005737">
    <property type="term" value="C:cytoplasm"/>
    <property type="evidence" value="ECO:0007669"/>
    <property type="project" value="TreeGrafter"/>
</dbReference>
<dbReference type="Gene3D" id="3.30.559.10">
    <property type="entry name" value="Chloramphenicol acetyltransferase-like domain"/>
    <property type="match status" value="1"/>
</dbReference>
<dbReference type="InterPro" id="IPR013120">
    <property type="entry name" value="FAR_NAD-bd"/>
</dbReference>
<dbReference type="GO" id="GO:0016874">
    <property type="term" value="F:ligase activity"/>
    <property type="evidence" value="ECO:0007669"/>
    <property type="project" value="UniProtKB-KW"/>
</dbReference>
<keyword evidence="7" id="KW-1185">Reference proteome</keyword>
<dbReference type="InterPro" id="IPR036291">
    <property type="entry name" value="NAD(P)-bd_dom_sf"/>
</dbReference>
<evidence type="ECO:0000313" key="7">
    <source>
        <dbReference type="Proteomes" id="UP000308705"/>
    </source>
</evidence>
<dbReference type="PROSITE" id="PS50075">
    <property type="entry name" value="CARRIER"/>
    <property type="match status" value="1"/>
</dbReference>
<dbReference type="Proteomes" id="UP000308705">
    <property type="component" value="Unassembled WGS sequence"/>
</dbReference>
<dbReference type="NCBIfam" id="TIGR01746">
    <property type="entry name" value="Thioester-redct"/>
    <property type="match status" value="1"/>
</dbReference>
<dbReference type="EMBL" id="SZQA01000009">
    <property type="protein sequence ID" value="TKK88779.1"/>
    <property type="molecule type" value="Genomic_DNA"/>
</dbReference>
<dbReference type="SUPFAM" id="SSF56801">
    <property type="entry name" value="Acetyl-CoA synthetase-like"/>
    <property type="match status" value="1"/>
</dbReference>
<dbReference type="Pfam" id="PF00668">
    <property type="entry name" value="Condensation"/>
    <property type="match status" value="1"/>
</dbReference>
<dbReference type="Gene3D" id="1.10.1200.10">
    <property type="entry name" value="ACP-like"/>
    <property type="match status" value="1"/>
</dbReference>
<dbReference type="SUPFAM" id="SSF51735">
    <property type="entry name" value="NAD(P)-binding Rossmann-fold domains"/>
    <property type="match status" value="1"/>
</dbReference>
<dbReference type="Gene3D" id="3.30.559.30">
    <property type="entry name" value="Nonribosomal peptide synthetase, condensation domain"/>
    <property type="match status" value="1"/>
</dbReference>
<dbReference type="OrthoDB" id="2472181at2"/>
<dbReference type="PROSITE" id="PS00455">
    <property type="entry name" value="AMP_BINDING"/>
    <property type="match status" value="1"/>
</dbReference>
<accession>A0A4U3MJB3</accession>
<evidence type="ECO:0000256" key="4">
    <source>
        <dbReference type="ARBA" id="ARBA00022598"/>
    </source>
</evidence>
<reference evidence="6 7" key="1">
    <citation type="submission" date="2019-04" db="EMBL/GenBank/DDBJ databases">
        <title>Herbidospora sp. NEAU-GS14.nov., a novel actinomycete isolated from soil.</title>
        <authorList>
            <person name="Han L."/>
        </authorList>
    </citation>
    <scope>NUCLEOTIDE SEQUENCE [LARGE SCALE GENOMIC DNA]</scope>
    <source>
        <strain evidence="6 7">NEAU-GS14</strain>
    </source>
</reference>
<dbReference type="InterPro" id="IPR023213">
    <property type="entry name" value="CAT-like_dom_sf"/>
</dbReference>
<proteinExistence type="predicted"/>
<dbReference type="InterPro" id="IPR045851">
    <property type="entry name" value="AMP-bd_C_sf"/>
</dbReference>
<sequence>MSRLSERMARVAAQRSGIPRRAPGSDAPLAPSQERLWFLDQAGFDGDRYLCWAAHELTGDLDVPRMHRAIDALVARHESLRTAIVVRDGVPHQHVVPAAEVPFFTEGTIEEFLSYGFDLARAPLMRVLLIPHGDGHVLAMCWHHIVCDGETTGILFDELYALYRGERLPPVQVQYPDYAAWLATRDTGAADRAFWAQRLDGVSGLLDLPLDRPRPARPTFDGVRRSVVYPGGFAGELRAWAQANRTTVFMVVLAALNVVLARMADTDDVVIGTPVSDRELPELERTAGMFVNTVALRTRLTGNPTLREVVRLARETTMTALDHRTLPFDSVVELTGGRRDLSHNPIFQVMLVTGEPGGAIEVAPGLTGRAYDLSAPPARFDLTVVVEGDGVHIDYATDLFDAASIDAIGHHMVAVLRATVDDADQGIWDVPLRTRPAGALSGEAPAWEITPTDAPAVITDTETVTYRELLRRADALDLTGLTRGSVVGVRLPAGPDAVAAIVGILRAGCAYLPLDPGHPDERVARLLDAANAVGVVDHEGFHPRDHAPVEPSSLAYVIFTSGSTGTPKGVAVGHESLRRFTKAFVDVHGFTAADRVLMIPPLTFDASVGDLFPVLATGGALVLHDEPARLDADALLAFVERHGITAVDTAASLWRRWAGELAGRKVEWPVRLMMVGGESVPASALETWLAATGTPLVNHYGPTEATVCATTHTAAEPTGLLHLPIGTELPHVRAYVVDSHGGLAPDNVYGELHLAGDCLAWGYLGQPAMTADRFGPDPFSGVPGARMYRTGDLVRRRLDGSFEFAGRKDRQLKVRGHRIEPGEVEAALTAHPGVRDAHVTSVGDRLVAFVAGDSDLRAHLRERLPDYLVPDVFVALETVPRTSHGKVDTAALPEVTVSAPYEAPRTPVEQAVADVWSVVVAGDRRVGRRDNFFELGGHSLLAARVLAALKDRIGVALPLRALFETADLAELAATIEGTHATSDEPDLLAEAVLPADIRVAVPRRRSGTTVLLTGATGFLGAHLAARLAPVSELLCLVRADTPAAAEARVRAALAAQGLPEARVVGIPGDLGAPRLGLSEEEFAELAERVDVICHNGGLINFAEPYHRLKDVNVGGTLEVLRLSALGGGVPVHHVSTLGVHLGKAYQSRRITEADVPEDPAGLGGGYNQTKWVADRLAAQARERGIPVSIHRPARIGGDSRTGWGNDGDYFSRLLATMTRLGMAPDMPYDEDVSPVDHVADGIVHHVLHGAGEDHHYFNEATITYAEIAEALGVRLVAWPEWRAAVHDGLPDLPLAAFVTELPEERPVFPRPWFDCSRTRRTLTAAGITCPPADRALIRRYVEAMCLTS</sequence>
<dbReference type="Gene3D" id="3.40.50.12780">
    <property type="entry name" value="N-terminal domain of ligase-like"/>
    <property type="match status" value="1"/>
</dbReference>
<dbReference type="CDD" id="cd05930">
    <property type="entry name" value="A_NRPS"/>
    <property type="match status" value="1"/>
</dbReference>
<dbReference type="RefSeq" id="WP_137247118.1">
    <property type="nucleotide sequence ID" value="NZ_SZQA01000009.1"/>
</dbReference>
<dbReference type="Pfam" id="PF00501">
    <property type="entry name" value="AMP-binding"/>
    <property type="match status" value="2"/>
</dbReference>
<dbReference type="InterPro" id="IPR000873">
    <property type="entry name" value="AMP-dep_synth/lig_dom"/>
</dbReference>
<name>A0A4U3MJB3_9ACTN</name>
<evidence type="ECO:0000256" key="3">
    <source>
        <dbReference type="ARBA" id="ARBA00022553"/>
    </source>
</evidence>
<evidence type="ECO:0000256" key="2">
    <source>
        <dbReference type="ARBA" id="ARBA00022450"/>
    </source>
</evidence>
<keyword evidence="3" id="KW-0597">Phosphoprotein</keyword>
<dbReference type="GO" id="GO:0044550">
    <property type="term" value="P:secondary metabolite biosynthetic process"/>
    <property type="evidence" value="ECO:0007669"/>
    <property type="project" value="TreeGrafter"/>
</dbReference>
<dbReference type="Pfam" id="PF13193">
    <property type="entry name" value="AMP-binding_C"/>
    <property type="match status" value="1"/>
</dbReference>
<protein>
    <submittedName>
        <fullName evidence="6">Non-ribosomal peptide synthetase</fullName>
    </submittedName>
</protein>
<dbReference type="InterPro" id="IPR036736">
    <property type="entry name" value="ACP-like_sf"/>
</dbReference>
<dbReference type="CDD" id="cd05235">
    <property type="entry name" value="SDR_e1"/>
    <property type="match status" value="1"/>
</dbReference>
<dbReference type="Gene3D" id="3.30.300.30">
    <property type="match status" value="1"/>
</dbReference>
<dbReference type="InterPro" id="IPR025110">
    <property type="entry name" value="AMP-bd_C"/>
</dbReference>
<dbReference type="Gene3D" id="3.40.50.720">
    <property type="entry name" value="NAD(P)-binding Rossmann-like Domain"/>
    <property type="match status" value="1"/>
</dbReference>
<dbReference type="GO" id="GO:0008610">
    <property type="term" value="P:lipid biosynthetic process"/>
    <property type="evidence" value="ECO:0007669"/>
    <property type="project" value="UniProtKB-ARBA"/>
</dbReference>
<feature type="domain" description="Carrier" evidence="5">
    <location>
        <begin position="903"/>
        <end position="979"/>
    </location>
</feature>
<dbReference type="Pfam" id="PF07993">
    <property type="entry name" value="NAD_binding_4"/>
    <property type="match status" value="1"/>
</dbReference>
<comment type="cofactor">
    <cofactor evidence="1">
        <name>pantetheine 4'-phosphate</name>
        <dbReference type="ChEBI" id="CHEBI:47942"/>
    </cofactor>
</comment>
<dbReference type="GO" id="GO:0043041">
    <property type="term" value="P:amino acid activation for nonribosomal peptide biosynthetic process"/>
    <property type="evidence" value="ECO:0007669"/>
    <property type="project" value="TreeGrafter"/>
</dbReference>
<dbReference type="PANTHER" id="PTHR45527">
    <property type="entry name" value="NONRIBOSOMAL PEPTIDE SYNTHETASE"/>
    <property type="match status" value="1"/>
</dbReference>
<dbReference type="GO" id="GO:0031177">
    <property type="term" value="F:phosphopantetheine binding"/>
    <property type="evidence" value="ECO:0007669"/>
    <property type="project" value="TreeGrafter"/>
</dbReference>
<gene>
    <name evidence="6" type="ORF">FDA94_11875</name>
</gene>
<dbReference type="InterPro" id="IPR042099">
    <property type="entry name" value="ANL_N_sf"/>
</dbReference>
<dbReference type="PANTHER" id="PTHR45527:SF1">
    <property type="entry name" value="FATTY ACID SYNTHASE"/>
    <property type="match status" value="1"/>
</dbReference>
<dbReference type="SUPFAM" id="SSF47336">
    <property type="entry name" value="ACP-like"/>
    <property type="match status" value="1"/>
</dbReference>
<dbReference type="Pfam" id="PF00550">
    <property type="entry name" value="PP-binding"/>
    <property type="match status" value="1"/>
</dbReference>
<evidence type="ECO:0000313" key="6">
    <source>
        <dbReference type="EMBL" id="TKK88779.1"/>
    </source>
</evidence>
<dbReference type="InterPro" id="IPR009081">
    <property type="entry name" value="PP-bd_ACP"/>
</dbReference>
<comment type="caution">
    <text evidence="6">The sequence shown here is derived from an EMBL/GenBank/DDBJ whole genome shotgun (WGS) entry which is preliminary data.</text>
</comment>
<organism evidence="6 7">
    <name type="scientific">Herbidospora galbida</name>
    <dbReference type="NCBI Taxonomy" id="2575442"/>
    <lineage>
        <taxon>Bacteria</taxon>
        <taxon>Bacillati</taxon>
        <taxon>Actinomycetota</taxon>
        <taxon>Actinomycetes</taxon>
        <taxon>Streptosporangiales</taxon>
        <taxon>Streptosporangiaceae</taxon>
        <taxon>Herbidospora</taxon>
    </lineage>
</organism>
<evidence type="ECO:0000256" key="1">
    <source>
        <dbReference type="ARBA" id="ARBA00001957"/>
    </source>
</evidence>
<dbReference type="InterPro" id="IPR006162">
    <property type="entry name" value="Ppantetheine_attach_site"/>
</dbReference>
<dbReference type="PROSITE" id="PS00012">
    <property type="entry name" value="PHOSPHOPANTETHEINE"/>
    <property type="match status" value="1"/>
</dbReference>
<dbReference type="InterPro" id="IPR020845">
    <property type="entry name" value="AMP-binding_CS"/>
</dbReference>
<keyword evidence="2" id="KW-0596">Phosphopantetheine</keyword>